<organism evidence="3 4">
    <name type="scientific">Candidatus Gottesmanbacteria bacterium RIFCSPHIGHO2_01_FULL_40_15</name>
    <dbReference type="NCBI Taxonomy" id="1798376"/>
    <lineage>
        <taxon>Bacteria</taxon>
        <taxon>Candidatus Gottesmaniibacteriota</taxon>
    </lineage>
</organism>
<feature type="domain" description="CxxC-x17-CxxC" evidence="2">
    <location>
        <begin position="59"/>
        <end position="95"/>
    </location>
</feature>
<dbReference type="AlphaFoldDB" id="A0A1F5Z0Q0"/>
<gene>
    <name evidence="3" type="ORF">A2777_04780</name>
</gene>
<dbReference type="Proteomes" id="UP000177354">
    <property type="component" value="Unassembled WGS sequence"/>
</dbReference>
<comment type="caution">
    <text evidence="3">The sequence shown here is derived from an EMBL/GenBank/DDBJ whole genome shotgun (WGS) entry which is preliminary data.</text>
</comment>
<evidence type="ECO:0000313" key="4">
    <source>
        <dbReference type="Proteomes" id="UP000177354"/>
    </source>
</evidence>
<dbReference type="NCBIfam" id="TIGR04272">
    <property type="entry name" value="cxxc_cxxc_Mbark"/>
    <property type="match status" value="1"/>
</dbReference>
<evidence type="ECO:0000259" key="2">
    <source>
        <dbReference type="Pfam" id="PF23477"/>
    </source>
</evidence>
<dbReference type="Pfam" id="PF23477">
    <property type="entry name" value="zf_Tbcl_2"/>
    <property type="match status" value="1"/>
</dbReference>
<proteinExistence type="predicted"/>
<accession>A0A1F5Z0Q0</accession>
<dbReference type="InterPro" id="IPR025306">
    <property type="entry name" value="Zn-bnd_dom_prob"/>
</dbReference>
<protein>
    <submittedName>
        <fullName evidence="3">Zinc-binding protein</fullName>
    </submittedName>
</protein>
<evidence type="ECO:0000259" key="1">
    <source>
        <dbReference type="Pfam" id="PF13451"/>
    </source>
</evidence>
<dbReference type="InterPro" id="IPR026363">
    <property type="entry name" value="CxxC-x17-CxxC_dom"/>
</dbReference>
<name>A0A1F5Z0Q0_9BACT</name>
<reference evidence="3 4" key="1">
    <citation type="journal article" date="2016" name="Nat. Commun.">
        <title>Thousands of microbial genomes shed light on interconnected biogeochemical processes in an aquifer system.</title>
        <authorList>
            <person name="Anantharaman K."/>
            <person name="Brown C.T."/>
            <person name="Hug L.A."/>
            <person name="Sharon I."/>
            <person name="Castelle C.J."/>
            <person name="Probst A.J."/>
            <person name="Thomas B.C."/>
            <person name="Singh A."/>
            <person name="Wilkins M.J."/>
            <person name="Karaoz U."/>
            <person name="Brodie E.L."/>
            <person name="Williams K.H."/>
            <person name="Hubbard S.S."/>
            <person name="Banfield J.F."/>
        </authorList>
    </citation>
    <scope>NUCLEOTIDE SEQUENCE [LARGE SCALE GENOMIC DNA]</scope>
</reference>
<dbReference type="Pfam" id="PF13451">
    <property type="entry name" value="zf_Tbcl"/>
    <property type="match status" value="1"/>
</dbReference>
<feature type="domain" description="Probable zinc-binding" evidence="1">
    <location>
        <begin position="9"/>
        <end position="55"/>
    </location>
</feature>
<evidence type="ECO:0000313" key="3">
    <source>
        <dbReference type="EMBL" id="OGG05904.1"/>
    </source>
</evidence>
<sequence>MQSQNSSFQDQTLVCRDCGKQFVWTAGEQEFYKQKGFDNPPSRCPDCRSKRKEERMQNRQMTKIVCSNCGKEDEVPFVPRKGTGVLCRECFGNKRQETA</sequence>
<dbReference type="EMBL" id="MFJF01000021">
    <property type="protein sequence ID" value="OGG05904.1"/>
    <property type="molecule type" value="Genomic_DNA"/>
</dbReference>